<evidence type="ECO:0000313" key="7">
    <source>
        <dbReference type="Proteomes" id="UP000199068"/>
    </source>
</evidence>
<sequence>MASKREDIEYLEYIFSKFYDIGANSYGGVTRLGYTKVEDDMHNMFKSLGEDEKFYTYIDEVGNTYVANDISQKPYYLMGSHLDSVVNGGRYDGVAGVIAGLLILKWAKDENLDIPIRVAAFRCEESSNFGKCTIGSGLITGELTKDDIKGLVSKTGRHIVDIFYSNGYSLNPKKIENVKQYLELHIEQGKVLEEYGIKVGIVTDIAGPRRFEISVLGEAEHSGATPMDMRHDALCAASELILELEKIGMDESYRKSVTTVGVINNGPNVLNVIPGDVTLGVDIRGIDTDSLDKIESYMKSTIREIMKKRNVEIFAQDTGRFDPVKMSSYMQKKLIESSEKLKISHKVMPSGAGHDAMAFSKICDTAMIFIPCYRGISHNKSEFSSLLSIYDGCKVMYEYLKGEQ</sequence>
<dbReference type="GO" id="GO:0046872">
    <property type="term" value="F:metal ion binding"/>
    <property type="evidence" value="ECO:0007669"/>
    <property type="project" value="UniProtKB-KW"/>
</dbReference>
<evidence type="ECO:0000256" key="2">
    <source>
        <dbReference type="ARBA" id="ARBA00022801"/>
    </source>
</evidence>
<feature type="binding site" evidence="3">
    <location>
        <position position="185"/>
    </location>
    <ligand>
        <name>Zn(2+)</name>
        <dbReference type="ChEBI" id="CHEBI:29105"/>
        <label>1</label>
    </ligand>
</feature>
<evidence type="ECO:0000256" key="1">
    <source>
        <dbReference type="ARBA" id="ARBA00006153"/>
    </source>
</evidence>
<feature type="binding site" evidence="4">
    <location>
        <position position="284"/>
    </location>
    <ligand>
        <name>allantoate</name>
        <dbReference type="ChEBI" id="CHEBI:17536"/>
    </ligand>
</feature>
<keyword evidence="3" id="KW-0479">Metal-binding</keyword>
<feature type="binding site" evidence="3">
    <location>
        <position position="92"/>
    </location>
    <ligand>
        <name>Zn(2+)</name>
        <dbReference type="ChEBI" id="CHEBI:29105"/>
        <label>2</label>
    </ligand>
</feature>
<dbReference type="Gene3D" id="3.40.630.10">
    <property type="entry name" value="Zn peptidases"/>
    <property type="match status" value="1"/>
</dbReference>
<comment type="cofactor">
    <cofactor evidence="3">
        <name>Zn(2+)</name>
        <dbReference type="ChEBI" id="CHEBI:29105"/>
    </cofactor>
    <text evidence="3">Binds 2 Zn(2+) ions per subunit.</text>
</comment>
<keyword evidence="2 6" id="KW-0378">Hydrolase</keyword>
<accession>A0A1G9KF94</accession>
<dbReference type="InterPro" id="IPR036264">
    <property type="entry name" value="Bact_exopeptidase_dim_dom"/>
</dbReference>
<feature type="binding site" evidence="4">
    <location>
        <position position="271"/>
    </location>
    <ligand>
        <name>allantoate</name>
        <dbReference type="ChEBI" id="CHEBI:17536"/>
    </ligand>
</feature>
<feature type="binding site" evidence="3">
    <location>
        <position position="378"/>
    </location>
    <ligand>
        <name>Zn(2+)</name>
        <dbReference type="ChEBI" id="CHEBI:29105"/>
        <label>2</label>
    </ligand>
</feature>
<feature type="domain" description="Peptidase M20 dimerisation" evidence="5">
    <location>
        <begin position="210"/>
        <end position="308"/>
    </location>
</feature>
<dbReference type="AlphaFoldDB" id="A0A1G9KF94"/>
<organism evidence="6 7">
    <name type="scientific">Romboutsia lituseburensis DSM 797</name>
    <dbReference type="NCBI Taxonomy" id="1121325"/>
    <lineage>
        <taxon>Bacteria</taxon>
        <taxon>Bacillati</taxon>
        <taxon>Bacillota</taxon>
        <taxon>Clostridia</taxon>
        <taxon>Peptostreptococcales</taxon>
        <taxon>Peptostreptococcaceae</taxon>
        <taxon>Romboutsia</taxon>
    </lineage>
</organism>
<dbReference type="GO" id="GO:0016813">
    <property type="term" value="F:hydrolase activity, acting on carbon-nitrogen (but not peptide) bonds, in linear amidines"/>
    <property type="evidence" value="ECO:0007669"/>
    <property type="project" value="InterPro"/>
</dbReference>
<feature type="binding site" evidence="3">
    <location>
        <position position="81"/>
    </location>
    <ligand>
        <name>Zn(2+)</name>
        <dbReference type="ChEBI" id="CHEBI:29105"/>
        <label>1</label>
    </ligand>
</feature>
<evidence type="ECO:0000256" key="3">
    <source>
        <dbReference type="PIRSR" id="PIRSR001235-1"/>
    </source>
</evidence>
<dbReference type="InterPro" id="IPR010158">
    <property type="entry name" value="Amidase_Cbmase"/>
</dbReference>
<dbReference type="PANTHER" id="PTHR32494:SF5">
    <property type="entry name" value="ALLANTOATE AMIDOHYDROLASE"/>
    <property type="match status" value="1"/>
</dbReference>
<dbReference type="STRING" id="1121325.SAMN04515677_102120"/>
<dbReference type="Gene3D" id="3.30.70.360">
    <property type="match status" value="1"/>
</dbReference>
<evidence type="ECO:0000259" key="5">
    <source>
        <dbReference type="Pfam" id="PF07687"/>
    </source>
</evidence>
<dbReference type="Pfam" id="PF01546">
    <property type="entry name" value="Peptidase_M20"/>
    <property type="match status" value="1"/>
</dbReference>
<evidence type="ECO:0000256" key="4">
    <source>
        <dbReference type="PIRSR" id="PIRSR001235-2"/>
    </source>
</evidence>
<dbReference type="EMBL" id="FNGW01000002">
    <property type="protein sequence ID" value="SDL48282.1"/>
    <property type="molecule type" value="Genomic_DNA"/>
</dbReference>
<name>A0A1G9KF94_9FIRM</name>
<keyword evidence="7" id="KW-1185">Reference proteome</keyword>
<evidence type="ECO:0000313" key="6">
    <source>
        <dbReference type="EMBL" id="SDL48282.1"/>
    </source>
</evidence>
<dbReference type="Pfam" id="PF07687">
    <property type="entry name" value="M20_dimer"/>
    <property type="match status" value="1"/>
</dbReference>
<proteinExistence type="inferred from homology"/>
<dbReference type="SUPFAM" id="SSF55031">
    <property type="entry name" value="Bacterial exopeptidase dimerisation domain"/>
    <property type="match status" value="1"/>
</dbReference>
<dbReference type="PIRSF" id="PIRSF001235">
    <property type="entry name" value="Amidase_carbamoylase"/>
    <property type="match status" value="1"/>
</dbReference>
<gene>
    <name evidence="6" type="ORF">SAMN04515677_102120</name>
</gene>
<feature type="binding site" evidence="3">
    <location>
        <position position="125"/>
    </location>
    <ligand>
        <name>Zn(2+)</name>
        <dbReference type="ChEBI" id="CHEBI:29105"/>
        <label>2</label>
    </ligand>
</feature>
<comment type="similarity">
    <text evidence="1">Belongs to the peptidase M20 family.</text>
</comment>
<dbReference type="Proteomes" id="UP000199068">
    <property type="component" value="Unassembled WGS sequence"/>
</dbReference>
<keyword evidence="3" id="KW-0862">Zinc</keyword>
<dbReference type="InterPro" id="IPR011650">
    <property type="entry name" value="Peptidase_M20_dimer"/>
</dbReference>
<dbReference type="RefSeq" id="WP_092723065.1">
    <property type="nucleotide sequence ID" value="NZ_FNGW01000002.1"/>
</dbReference>
<feature type="binding site" evidence="3">
    <location>
        <position position="92"/>
    </location>
    <ligand>
        <name>Zn(2+)</name>
        <dbReference type="ChEBI" id="CHEBI:29105"/>
        <label>1</label>
    </ligand>
</feature>
<reference evidence="6 7" key="1">
    <citation type="submission" date="2016-10" db="EMBL/GenBank/DDBJ databases">
        <authorList>
            <person name="de Groot N.N."/>
        </authorList>
    </citation>
    <scope>NUCLEOTIDE SEQUENCE [LARGE SCALE GENOMIC DNA]</scope>
    <source>
        <strain evidence="6 7">DSM 797</strain>
    </source>
</reference>
<dbReference type="NCBIfam" id="TIGR01879">
    <property type="entry name" value="hydantase"/>
    <property type="match status" value="1"/>
</dbReference>
<dbReference type="CDD" id="cd03884">
    <property type="entry name" value="M20_bAS"/>
    <property type="match status" value="1"/>
</dbReference>
<dbReference type="SUPFAM" id="SSF53187">
    <property type="entry name" value="Zn-dependent exopeptidases"/>
    <property type="match status" value="1"/>
</dbReference>
<feature type="binding site" evidence="4">
    <location>
        <position position="210"/>
    </location>
    <ligand>
        <name>allantoate</name>
        <dbReference type="ChEBI" id="CHEBI:17536"/>
    </ligand>
</feature>
<dbReference type="InterPro" id="IPR002933">
    <property type="entry name" value="Peptidase_M20"/>
</dbReference>
<protein>
    <submittedName>
        <fullName evidence="6">N-carbamoyl-L-amino-acid hydrolase</fullName>
    </submittedName>
</protein>
<dbReference type="PANTHER" id="PTHR32494">
    <property type="entry name" value="ALLANTOATE DEIMINASE-RELATED"/>
    <property type="match status" value="1"/>
</dbReference>